<dbReference type="EMBL" id="GBXM01058019">
    <property type="protein sequence ID" value="JAH50558.1"/>
    <property type="molecule type" value="Transcribed_RNA"/>
</dbReference>
<evidence type="ECO:0000313" key="2">
    <source>
        <dbReference type="EMBL" id="JAH50558.1"/>
    </source>
</evidence>
<keyword evidence="1" id="KW-0472">Membrane</keyword>
<organism evidence="2">
    <name type="scientific">Anguilla anguilla</name>
    <name type="common">European freshwater eel</name>
    <name type="synonym">Muraena anguilla</name>
    <dbReference type="NCBI Taxonomy" id="7936"/>
    <lineage>
        <taxon>Eukaryota</taxon>
        <taxon>Metazoa</taxon>
        <taxon>Chordata</taxon>
        <taxon>Craniata</taxon>
        <taxon>Vertebrata</taxon>
        <taxon>Euteleostomi</taxon>
        <taxon>Actinopterygii</taxon>
        <taxon>Neopterygii</taxon>
        <taxon>Teleostei</taxon>
        <taxon>Anguilliformes</taxon>
        <taxon>Anguillidae</taxon>
        <taxon>Anguilla</taxon>
    </lineage>
</organism>
<reference evidence="2" key="1">
    <citation type="submission" date="2014-11" db="EMBL/GenBank/DDBJ databases">
        <authorList>
            <person name="Amaro Gonzalez C."/>
        </authorList>
    </citation>
    <scope>NUCLEOTIDE SEQUENCE</scope>
</reference>
<protein>
    <submittedName>
        <fullName evidence="2">Uncharacterized protein</fullName>
    </submittedName>
</protein>
<feature type="transmembrane region" description="Helical" evidence="1">
    <location>
        <begin position="12"/>
        <end position="29"/>
    </location>
</feature>
<keyword evidence="1" id="KW-0812">Transmembrane</keyword>
<sequence>MKYFRQTFFYLKYYFFYSVSFYICLTPLVS</sequence>
<dbReference type="AlphaFoldDB" id="A0A0E9TCU7"/>
<accession>A0A0E9TCU7</accession>
<evidence type="ECO:0000256" key="1">
    <source>
        <dbReference type="SAM" id="Phobius"/>
    </source>
</evidence>
<reference evidence="2" key="2">
    <citation type="journal article" date="2015" name="Fish Shellfish Immunol.">
        <title>Early steps in the European eel (Anguilla anguilla)-Vibrio vulnificus interaction in the gills: Role of the RtxA13 toxin.</title>
        <authorList>
            <person name="Callol A."/>
            <person name="Pajuelo D."/>
            <person name="Ebbesson L."/>
            <person name="Teles M."/>
            <person name="MacKenzie S."/>
            <person name="Amaro C."/>
        </authorList>
    </citation>
    <scope>NUCLEOTIDE SEQUENCE</scope>
</reference>
<keyword evidence="1" id="KW-1133">Transmembrane helix</keyword>
<proteinExistence type="predicted"/>
<name>A0A0E9TCU7_ANGAN</name>